<evidence type="ECO:0000313" key="2">
    <source>
        <dbReference type="RefSeq" id="XP_022760181.1"/>
    </source>
</evidence>
<dbReference type="OrthoDB" id="1746530at2759"/>
<name>A0A6P6A617_DURZI</name>
<accession>A0A6P6A617</accession>
<keyword evidence="1" id="KW-1185">Reference proteome</keyword>
<dbReference type="AlphaFoldDB" id="A0A6P6A617"/>
<organism evidence="1 2">
    <name type="scientific">Durio zibethinus</name>
    <name type="common">Durian</name>
    <dbReference type="NCBI Taxonomy" id="66656"/>
    <lineage>
        <taxon>Eukaryota</taxon>
        <taxon>Viridiplantae</taxon>
        <taxon>Streptophyta</taxon>
        <taxon>Embryophyta</taxon>
        <taxon>Tracheophyta</taxon>
        <taxon>Spermatophyta</taxon>
        <taxon>Magnoliopsida</taxon>
        <taxon>eudicotyledons</taxon>
        <taxon>Gunneridae</taxon>
        <taxon>Pentapetalae</taxon>
        <taxon>rosids</taxon>
        <taxon>malvids</taxon>
        <taxon>Malvales</taxon>
        <taxon>Malvaceae</taxon>
        <taxon>Helicteroideae</taxon>
        <taxon>Durio</taxon>
    </lineage>
</organism>
<proteinExistence type="predicted"/>
<sequence>MLTDFQCFGNTADLPENPASSASIPLFLVPLLVDLFVPFSPQLCILKDLAIQQTLLVRCVTDIIYSQLFTSLLPLRMKIKEANAGALTNFEVLDFLRSRGASKDLTRVIVPIAPSEFKVEFLYWFSFVFMFLWY</sequence>
<dbReference type="GeneID" id="111306659"/>
<dbReference type="KEGG" id="dzi:111306659"/>
<reference evidence="2" key="1">
    <citation type="submission" date="2025-08" db="UniProtKB">
        <authorList>
            <consortium name="RefSeq"/>
        </authorList>
    </citation>
    <scope>IDENTIFICATION</scope>
    <source>
        <tissue evidence="2">Fruit stalk</tissue>
    </source>
</reference>
<evidence type="ECO:0000313" key="1">
    <source>
        <dbReference type="Proteomes" id="UP000515121"/>
    </source>
</evidence>
<dbReference type="RefSeq" id="XP_022760181.1">
    <property type="nucleotide sequence ID" value="XM_022904446.1"/>
</dbReference>
<gene>
    <name evidence="2" type="primary">LOC111306659</name>
</gene>
<dbReference type="Proteomes" id="UP000515121">
    <property type="component" value="Unplaced"/>
</dbReference>
<protein>
    <submittedName>
        <fullName evidence="2">Uncharacterized protein LOC111306659</fullName>
    </submittedName>
</protein>